<keyword evidence="12" id="KW-1185">Reference proteome</keyword>
<dbReference type="GO" id="GO:0005730">
    <property type="term" value="C:nucleolus"/>
    <property type="evidence" value="ECO:0007669"/>
    <property type="project" value="TreeGrafter"/>
</dbReference>
<evidence type="ECO:0000313" key="10">
    <source>
        <dbReference type="EMBL" id="KAG0118588.1"/>
    </source>
</evidence>
<dbReference type="Pfam" id="PF03066">
    <property type="entry name" value="Nucleoplasmin"/>
    <property type="match status" value="1"/>
</dbReference>
<comment type="subcellular location">
    <subcellularLocation>
        <location evidence="1">Nucleus</location>
    </subcellularLocation>
</comment>
<dbReference type="OrthoDB" id="6075101at2759"/>
<dbReference type="GO" id="GO:0006338">
    <property type="term" value="P:chromatin remodeling"/>
    <property type="evidence" value="ECO:0007669"/>
    <property type="project" value="TreeGrafter"/>
</dbReference>
<dbReference type="GO" id="GO:0045740">
    <property type="term" value="P:positive regulation of DNA replication"/>
    <property type="evidence" value="ECO:0007669"/>
    <property type="project" value="TreeGrafter"/>
</dbReference>
<dbReference type="AlphaFoldDB" id="A0A835NMG3"/>
<evidence type="ECO:0000256" key="5">
    <source>
        <dbReference type="ARBA" id="ARBA00023186"/>
    </source>
</evidence>
<evidence type="ECO:0000313" key="11">
    <source>
        <dbReference type="EMBL" id="KAI1230063.1"/>
    </source>
</evidence>
<dbReference type="GO" id="GO:0003682">
    <property type="term" value="F:chromatin binding"/>
    <property type="evidence" value="ECO:0007669"/>
    <property type="project" value="TreeGrafter"/>
</dbReference>
<evidence type="ECO:0000256" key="6">
    <source>
        <dbReference type="ARBA" id="ARBA00023242"/>
    </source>
</evidence>
<feature type="region of interest" description="Disordered" evidence="8">
    <location>
        <begin position="107"/>
        <end position="134"/>
    </location>
</feature>
<reference evidence="11" key="3">
    <citation type="submission" date="2022-01" db="EMBL/GenBank/DDBJ databases">
        <authorList>
            <person name="Rubenstein D.R."/>
        </authorList>
    </citation>
    <scope>NUCLEOTIDE SEQUENCE</scope>
    <source>
        <strain evidence="11">SS15</strain>
        <tissue evidence="11">Liver</tissue>
    </source>
</reference>
<comment type="similarity">
    <text evidence="2">Belongs to the nucleoplasmin family.</text>
</comment>
<dbReference type="PANTHER" id="PTHR22747:SF14">
    <property type="entry name" value="NUCLEOPLASMIN-2"/>
    <property type="match status" value="1"/>
</dbReference>
<feature type="compositionally biased region" description="Polar residues" evidence="8">
    <location>
        <begin position="125"/>
        <end position="134"/>
    </location>
</feature>
<dbReference type="SUPFAM" id="SSF69203">
    <property type="entry name" value="Nucleoplasmin-like core domain"/>
    <property type="match status" value="1"/>
</dbReference>
<sequence length="134" mass="14351">IGLKETARDEFHVVEAVTEDSESRTAVPLATLKPSVQPTVTLGGMKLNPPVTFRLRAGSGPVYISGNHVSGEFWGSPPACPVSFGVPHPQRGLGAQPRTPTVTILDLDGEEEEEEEIEEAPKNPPTAQRSRTAK</sequence>
<reference evidence="11 12" key="2">
    <citation type="journal article" date="2021" name="J. Hered.">
        <title>Feather Gene Expression Elucidates the Developmental Basis of Plumage Iridescence in African Starlings.</title>
        <authorList>
            <person name="Rubenstein D.R."/>
            <person name="Corvelo A."/>
            <person name="MacManes M.D."/>
            <person name="Maia R."/>
            <person name="Narzisi G."/>
            <person name="Rousaki A."/>
            <person name="Vandenabeele P."/>
            <person name="Shawkey M.D."/>
            <person name="Solomon J."/>
        </authorList>
    </citation>
    <scope>NUCLEOTIDE SEQUENCE [LARGE SCALE GENOMIC DNA]</scope>
    <source>
        <strain evidence="11">SS15</strain>
    </source>
</reference>
<keyword evidence="6" id="KW-0539">Nucleus</keyword>
<keyword evidence="7" id="KW-0278">Fertilization</keyword>
<feature type="non-terminal residue" evidence="10">
    <location>
        <position position="134"/>
    </location>
</feature>
<reference evidence="10" key="1">
    <citation type="submission" date="2020-10" db="EMBL/GenBank/DDBJ databases">
        <title>Feather gene expression reveals the developmental basis of iridescence in African starlings.</title>
        <authorList>
            <person name="Rubenstein D.R."/>
        </authorList>
    </citation>
    <scope>NUCLEOTIDE SEQUENCE</scope>
    <source>
        <strain evidence="10">SS15</strain>
        <tissue evidence="10">Liver</tissue>
    </source>
</reference>
<evidence type="ECO:0000256" key="1">
    <source>
        <dbReference type="ARBA" id="ARBA00004123"/>
    </source>
</evidence>
<feature type="non-terminal residue" evidence="10">
    <location>
        <position position="1"/>
    </location>
</feature>
<dbReference type="PANTHER" id="PTHR22747">
    <property type="entry name" value="NUCLEOPLASMIN"/>
    <property type="match status" value="1"/>
</dbReference>
<dbReference type="InterPro" id="IPR036824">
    <property type="entry name" value="Nucleoplasmin_core_dom_sf"/>
</dbReference>
<dbReference type="Gene3D" id="2.60.120.340">
    <property type="entry name" value="Nucleoplasmin core domain"/>
    <property type="match status" value="1"/>
</dbReference>
<dbReference type="GO" id="GO:0003723">
    <property type="term" value="F:RNA binding"/>
    <property type="evidence" value="ECO:0007669"/>
    <property type="project" value="TreeGrafter"/>
</dbReference>
<organism evidence="10">
    <name type="scientific">Lamprotornis superbus</name>
    <dbReference type="NCBI Taxonomy" id="245042"/>
    <lineage>
        <taxon>Eukaryota</taxon>
        <taxon>Metazoa</taxon>
        <taxon>Chordata</taxon>
        <taxon>Craniata</taxon>
        <taxon>Vertebrata</taxon>
        <taxon>Euteleostomi</taxon>
        <taxon>Archelosauria</taxon>
        <taxon>Archosauria</taxon>
        <taxon>Dinosauria</taxon>
        <taxon>Saurischia</taxon>
        <taxon>Theropoda</taxon>
        <taxon>Coelurosauria</taxon>
        <taxon>Aves</taxon>
        <taxon>Neognathae</taxon>
        <taxon>Neoaves</taxon>
        <taxon>Telluraves</taxon>
        <taxon>Australaves</taxon>
        <taxon>Passeriformes</taxon>
        <taxon>Sturnidae</taxon>
        <taxon>Lamprotornis</taxon>
    </lineage>
</organism>
<dbReference type="EMBL" id="JADDUC010000108">
    <property type="protein sequence ID" value="KAG0118588.1"/>
    <property type="molecule type" value="Genomic_DNA"/>
</dbReference>
<dbReference type="GO" id="GO:0007338">
    <property type="term" value="P:single fertilization"/>
    <property type="evidence" value="ECO:0007669"/>
    <property type="project" value="UniProtKB-KW"/>
</dbReference>
<evidence type="ECO:0000256" key="4">
    <source>
        <dbReference type="ARBA" id="ARBA00022853"/>
    </source>
</evidence>
<keyword evidence="4" id="KW-0156">Chromatin regulator</keyword>
<keyword evidence="5" id="KW-0143">Chaperone</keyword>
<accession>A0A835NMG3</accession>
<protein>
    <recommendedName>
        <fullName evidence="9">Nucleoplasmin core domain-containing protein</fullName>
    </recommendedName>
</protein>
<evidence type="ECO:0000256" key="3">
    <source>
        <dbReference type="ARBA" id="ARBA00022473"/>
    </source>
</evidence>
<gene>
    <name evidence="10" type="ORF">IHE44_000860</name>
    <name evidence="11" type="ORF">IHE44_0010451</name>
</gene>
<evidence type="ECO:0000256" key="2">
    <source>
        <dbReference type="ARBA" id="ARBA00010744"/>
    </source>
</evidence>
<proteinExistence type="inferred from homology"/>
<feature type="domain" description="Nucleoplasmin core" evidence="9">
    <location>
        <begin position="3"/>
        <end position="69"/>
    </location>
</feature>
<keyword evidence="3" id="KW-0217">Developmental protein</keyword>
<feature type="compositionally biased region" description="Acidic residues" evidence="8">
    <location>
        <begin position="107"/>
        <end position="118"/>
    </location>
</feature>
<dbReference type="Proteomes" id="UP000618051">
    <property type="component" value="Unassembled WGS sequence"/>
</dbReference>
<comment type="caution">
    <text evidence="10">The sequence shown here is derived from an EMBL/GenBank/DDBJ whole genome shotgun (WGS) entry which is preliminary data.</text>
</comment>
<dbReference type="GO" id="GO:0042393">
    <property type="term" value="F:histone binding"/>
    <property type="evidence" value="ECO:0007669"/>
    <property type="project" value="TreeGrafter"/>
</dbReference>
<dbReference type="InterPro" id="IPR024057">
    <property type="entry name" value="Nucleoplasmin_core_dom"/>
</dbReference>
<evidence type="ECO:0000256" key="8">
    <source>
        <dbReference type="SAM" id="MobiDB-lite"/>
    </source>
</evidence>
<evidence type="ECO:0000256" key="7">
    <source>
        <dbReference type="ARBA" id="ARBA00023279"/>
    </source>
</evidence>
<evidence type="ECO:0000259" key="9">
    <source>
        <dbReference type="Pfam" id="PF03066"/>
    </source>
</evidence>
<dbReference type="EMBL" id="JADDUC020000032">
    <property type="protein sequence ID" value="KAI1230063.1"/>
    <property type="molecule type" value="Genomic_DNA"/>
</dbReference>
<dbReference type="GO" id="GO:0005654">
    <property type="term" value="C:nucleoplasm"/>
    <property type="evidence" value="ECO:0007669"/>
    <property type="project" value="TreeGrafter"/>
</dbReference>
<evidence type="ECO:0000313" key="12">
    <source>
        <dbReference type="Proteomes" id="UP000618051"/>
    </source>
</evidence>
<name>A0A835NMG3_9PASS</name>
<dbReference type="GO" id="GO:0005737">
    <property type="term" value="C:cytoplasm"/>
    <property type="evidence" value="ECO:0007669"/>
    <property type="project" value="TreeGrafter"/>
</dbReference>
<dbReference type="InterPro" id="IPR004301">
    <property type="entry name" value="Nucleoplasmin"/>
</dbReference>